<organism evidence="3 4">
    <name type="scientific">Rahnella inusitata</name>
    <dbReference type="NCBI Taxonomy" id="58169"/>
    <lineage>
        <taxon>Bacteria</taxon>
        <taxon>Pseudomonadati</taxon>
        <taxon>Pseudomonadota</taxon>
        <taxon>Gammaproteobacteria</taxon>
        <taxon>Enterobacterales</taxon>
        <taxon>Yersiniaceae</taxon>
        <taxon>Rahnella</taxon>
    </lineage>
</organism>
<dbReference type="CDD" id="cd03506">
    <property type="entry name" value="Delta6-FADS-like"/>
    <property type="match status" value="1"/>
</dbReference>
<dbReference type="PANTHER" id="PTHR19353:SF19">
    <property type="entry name" value="DELTA(5) FATTY ACID DESATURASE C-RELATED"/>
    <property type="match status" value="1"/>
</dbReference>
<evidence type="ECO:0000259" key="2">
    <source>
        <dbReference type="Pfam" id="PF00487"/>
    </source>
</evidence>
<proteinExistence type="predicted"/>
<comment type="caution">
    <text evidence="3">The sequence shown here is derived from an EMBL/GenBank/DDBJ whole genome shotgun (WGS) entry which is preliminary data.</text>
</comment>
<evidence type="ECO:0000313" key="3">
    <source>
        <dbReference type="EMBL" id="RJT15326.1"/>
    </source>
</evidence>
<reference evidence="3 4" key="1">
    <citation type="submission" date="2018-09" db="EMBL/GenBank/DDBJ databases">
        <authorList>
            <person name="Le Fleche-Mateos A."/>
        </authorList>
    </citation>
    <scope>NUCLEOTIDE SEQUENCE [LARGE SCALE GENOMIC DNA]</scope>
    <source>
        <strain evidence="3 4">DSM 30078</strain>
    </source>
</reference>
<dbReference type="GeneID" id="88081305"/>
<feature type="transmembrane region" description="Helical" evidence="1">
    <location>
        <begin position="35"/>
        <end position="55"/>
    </location>
</feature>
<evidence type="ECO:0000256" key="1">
    <source>
        <dbReference type="SAM" id="Phobius"/>
    </source>
</evidence>
<dbReference type="EMBL" id="RAHG01000002">
    <property type="protein sequence ID" value="RJT15326.1"/>
    <property type="molecule type" value="Genomic_DNA"/>
</dbReference>
<feature type="transmembrane region" description="Helical" evidence="1">
    <location>
        <begin position="200"/>
        <end position="221"/>
    </location>
</feature>
<dbReference type="InterPro" id="IPR005804">
    <property type="entry name" value="FA_desaturase_dom"/>
</dbReference>
<feature type="transmembrane region" description="Helical" evidence="1">
    <location>
        <begin position="227"/>
        <end position="252"/>
    </location>
</feature>
<keyword evidence="1" id="KW-0812">Transmembrane</keyword>
<feature type="transmembrane region" description="Helical" evidence="1">
    <location>
        <begin position="160"/>
        <end position="179"/>
    </location>
</feature>
<keyword evidence="1" id="KW-1133">Transmembrane helix</keyword>
<feature type="domain" description="Fatty acid desaturase" evidence="2">
    <location>
        <begin position="68"/>
        <end position="336"/>
    </location>
</feature>
<accession>A0ABX9P571</accession>
<keyword evidence="4" id="KW-1185">Reference proteome</keyword>
<dbReference type="InterPro" id="IPR012171">
    <property type="entry name" value="Fatty_acid_desaturase"/>
</dbReference>
<evidence type="ECO:0000313" key="4">
    <source>
        <dbReference type="Proteomes" id="UP000284119"/>
    </source>
</evidence>
<feature type="transmembrane region" description="Helical" evidence="1">
    <location>
        <begin position="62"/>
        <end position="82"/>
    </location>
</feature>
<name>A0ABX9P571_9GAMM</name>
<dbReference type="Proteomes" id="UP000284119">
    <property type="component" value="Unassembled WGS sequence"/>
</dbReference>
<protein>
    <submittedName>
        <fullName evidence="3">Acyl-CoA desaturase</fullName>
    </submittedName>
</protein>
<dbReference type="PANTHER" id="PTHR19353">
    <property type="entry name" value="FATTY ACID DESATURASE 2"/>
    <property type="match status" value="1"/>
</dbReference>
<dbReference type="RefSeq" id="WP_112164502.1">
    <property type="nucleotide sequence ID" value="NZ_CP065024.1"/>
</dbReference>
<keyword evidence="1" id="KW-0472">Membrane</keyword>
<dbReference type="Pfam" id="PF00487">
    <property type="entry name" value="FA_desaturase"/>
    <property type="match status" value="1"/>
</dbReference>
<gene>
    <name evidence="3" type="ORF">D5396_05175</name>
</gene>
<sequence length="371" mass="42674">MPLFMPDGEQAFHRALNIQAQAYLKDHGDHRYADGVSLVKALALSLWCVAGYIICLTQHTGWGFFGGYLLFVLMGMLLNVNVNHDASHNVFLRSTRANRIISRLVTLPLGVDPDYWRVRHVEFHHRYANVEHYDLDTQENGIFRQSPYQQHRPHMRFQHLYWPLIAALSLPYIAWIFDWSDRMGKTPLKLTDALPGRRGWVIFAGFKLLHLLLVLVVPLFVAHAHGIGTGVVIASYLVSQMIASTFVVFLLLGTHWAQAEFYEAPAAGKMPQGWYKHNFATACDWHPSPLWLEKWFGMLNLHLTHHLFPGWHHRHYPALAKIIAALATEHGLNYRCIGYRQLLREQQDFLRKMGNGEDLRTAESSGPWSQK</sequence>